<evidence type="ECO:0000313" key="1">
    <source>
        <dbReference type="EMBL" id="KAH6927167.1"/>
    </source>
</evidence>
<name>A0ACB7RW60_HYAAI</name>
<keyword evidence="2" id="KW-1185">Reference proteome</keyword>
<gene>
    <name evidence="1" type="ORF">HPB50_000095</name>
</gene>
<protein>
    <submittedName>
        <fullName evidence="1">Uncharacterized protein</fullName>
    </submittedName>
</protein>
<comment type="caution">
    <text evidence="1">The sequence shown here is derived from an EMBL/GenBank/DDBJ whole genome shotgun (WGS) entry which is preliminary data.</text>
</comment>
<reference evidence="1" key="1">
    <citation type="submission" date="2020-05" db="EMBL/GenBank/DDBJ databases">
        <title>Large-scale comparative analyses of tick genomes elucidate their genetic diversity and vector capacities.</title>
        <authorList>
            <person name="Jia N."/>
            <person name="Wang J."/>
            <person name="Shi W."/>
            <person name="Du L."/>
            <person name="Sun Y."/>
            <person name="Zhan W."/>
            <person name="Jiang J."/>
            <person name="Wang Q."/>
            <person name="Zhang B."/>
            <person name="Ji P."/>
            <person name="Sakyi L.B."/>
            <person name="Cui X."/>
            <person name="Yuan T."/>
            <person name="Jiang B."/>
            <person name="Yang W."/>
            <person name="Lam T.T.-Y."/>
            <person name="Chang Q."/>
            <person name="Ding S."/>
            <person name="Wang X."/>
            <person name="Zhu J."/>
            <person name="Ruan X."/>
            <person name="Zhao L."/>
            <person name="Wei J."/>
            <person name="Que T."/>
            <person name="Du C."/>
            <person name="Cheng J."/>
            <person name="Dai P."/>
            <person name="Han X."/>
            <person name="Huang E."/>
            <person name="Gao Y."/>
            <person name="Liu J."/>
            <person name="Shao H."/>
            <person name="Ye R."/>
            <person name="Li L."/>
            <person name="Wei W."/>
            <person name="Wang X."/>
            <person name="Wang C."/>
            <person name="Yang T."/>
            <person name="Huo Q."/>
            <person name="Li W."/>
            <person name="Guo W."/>
            <person name="Chen H."/>
            <person name="Zhou L."/>
            <person name="Ni X."/>
            <person name="Tian J."/>
            <person name="Zhou Y."/>
            <person name="Sheng Y."/>
            <person name="Liu T."/>
            <person name="Pan Y."/>
            <person name="Xia L."/>
            <person name="Li J."/>
            <person name="Zhao F."/>
            <person name="Cao W."/>
        </authorList>
    </citation>
    <scope>NUCLEOTIDE SEQUENCE</scope>
    <source>
        <strain evidence="1">Hyas-2018</strain>
    </source>
</reference>
<evidence type="ECO:0000313" key="2">
    <source>
        <dbReference type="Proteomes" id="UP000821845"/>
    </source>
</evidence>
<dbReference type="EMBL" id="CM023486">
    <property type="protein sequence ID" value="KAH6927167.1"/>
    <property type="molecule type" value="Genomic_DNA"/>
</dbReference>
<dbReference type="Proteomes" id="UP000821845">
    <property type="component" value="Chromosome 6"/>
</dbReference>
<proteinExistence type="predicted"/>
<accession>A0ACB7RW60</accession>
<sequence>MICLRRTSRLARPTSLLRAVARPAQPSSRSIDNTSDDRDPKSFLWLRKHNYRDNLRALEVARFRRPATRDSQYLEIGCGPGNFTAEALLPKLRPCRRLVATDKSDMMVNYASKYFQRPNVVYDIFDADCRSGDPDGARRIVDAYGLFDRVYSFMAFHYVRDLTQAYRNVFSCLKKGGECLTVCFAGAAVTDVWYRLYNTRQWQPFLRNPRLLLSDRFCYSEPIPGTVKKGELQEITAAGMELVSWRMYDSLWTMPDLDSWLECYVPFFGLEDRVPKEKLGAFRADLRSLLLESSTATPVGVGLRHSVIVVQTQKPSRRWH</sequence>
<organism evidence="1 2">
    <name type="scientific">Hyalomma asiaticum</name>
    <name type="common">Tick</name>
    <dbReference type="NCBI Taxonomy" id="266040"/>
    <lineage>
        <taxon>Eukaryota</taxon>
        <taxon>Metazoa</taxon>
        <taxon>Ecdysozoa</taxon>
        <taxon>Arthropoda</taxon>
        <taxon>Chelicerata</taxon>
        <taxon>Arachnida</taxon>
        <taxon>Acari</taxon>
        <taxon>Parasitiformes</taxon>
        <taxon>Ixodida</taxon>
        <taxon>Ixodoidea</taxon>
        <taxon>Ixodidae</taxon>
        <taxon>Hyalomminae</taxon>
        <taxon>Hyalomma</taxon>
    </lineage>
</organism>